<dbReference type="Proteomes" id="UP001595645">
    <property type="component" value="Unassembled WGS sequence"/>
</dbReference>
<feature type="domain" description="Tryptophan synthase beta chain-like PALP" evidence="3">
    <location>
        <begin position="40"/>
        <end position="325"/>
    </location>
</feature>
<reference evidence="5" key="1">
    <citation type="journal article" date="2019" name="Int. J. Syst. Evol. Microbiol.">
        <title>The Global Catalogue of Microorganisms (GCM) 10K type strain sequencing project: providing services to taxonomists for standard genome sequencing and annotation.</title>
        <authorList>
            <consortium name="The Broad Institute Genomics Platform"/>
            <consortium name="The Broad Institute Genome Sequencing Center for Infectious Disease"/>
            <person name="Wu L."/>
            <person name="Ma J."/>
        </authorList>
    </citation>
    <scope>NUCLEOTIDE SEQUENCE [LARGE SCALE GENOMIC DNA]</scope>
    <source>
        <strain evidence="5">CGMCC 4.7676</strain>
    </source>
</reference>
<protein>
    <submittedName>
        <fullName evidence="4">Pyridoxal-phosphate dependent enzyme</fullName>
    </submittedName>
</protein>
<comment type="caution">
    <text evidence="4">The sequence shown here is derived from an EMBL/GenBank/DDBJ whole genome shotgun (WGS) entry which is preliminary data.</text>
</comment>
<sequence>MTDTAQPEIALSVEEPLAEAPDQAVALARHPGLREFAGRLGDTPLVEVPGPPGGAKVLAKYEFANPFGSVKDRTAFALFCRAIAAHTGPEPLRLLDCSAGNMARALAGLGELAGIPTRLVVPSVIPPSLLNAMEKTGAEIELADAAGGLLGMIKVCEKIAAAEPGLTPLLQHRNMANVAAHEFGTGKEILDQLGEHRPAAWVSAIGTGGTLAGVHRALRTRWPDIAVAGVTPSEMPYGTERAPHSEPRFAGAGGFGNGLRQPFVDTQVPGAEQLHVAYAESLRGMVAYRKLTGTSIGASAAASWLSAKKVAERFGPDQVVVTLFADAGPDEDWAKAEQTAE</sequence>
<organism evidence="4 5">
    <name type="scientific">Amycolatopsis speibonae</name>
    <dbReference type="NCBI Taxonomy" id="1450224"/>
    <lineage>
        <taxon>Bacteria</taxon>
        <taxon>Bacillati</taxon>
        <taxon>Actinomycetota</taxon>
        <taxon>Actinomycetes</taxon>
        <taxon>Pseudonocardiales</taxon>
        <taxon>Pseudonocardiaceae</taxon>
        <taxon>Amycolatopsis</taxon>
    </lineage>
</organism>
<gene>
    <name evidence="4" type="ORF">ACFOSH_36990</name>
</gene>
<dbReference type="InterPro" id="IPR036052">
    <property type="entry name" value="TrpB-like_PALP_sf"/>
</dbReference>
<name>A0ABV7P7N6_9PSEU</name>
<dbReference type="RefSeq" id="WP_378245138.1">
    <property type="nucleotide sequence ID" value="NZ_JBHRWK010000079.1"/>
</dbReference>
<evidence type="ECO:0000313" key="4">
    <source>
        <dbReference type="EMBL" id="MFC3455063.1"/>
    </source>
</evidence>
<dbReference type="SUPFAM" id="SSF53686">
    <property type="entry name" value="Tryptophan synthase beta subunit-like PLP-dependent enzymes"/>
    <property type="match status" value="1"/>
</dbReference>
<evidence type="ECO:0000259" key="3">
    <source>
        <dbReference type="Pfam" id="PF00291"/>
    </source>
</evidence>
<dbReference type="Gene3D" id="3.40.50.1100">
    <property type="match status" value="2"/>
</dbReference>
<evidence type="ECO:0000313" key="5">
    <source>
        <dbReference type="Proteomes" id="UP001595645"/>
    </source>
</evidence>
<dbReference type="InterPro" id="IPR001926">
    <property type="entry name" value="TrpB-like_PALP"/>
</dbReference>
<accession>A0ABV7P7N6</accession>
<dbReference type="PANTHER" id="PTHR10314">
    <property type="entry name" value="CYSTATHIONINE BETA-SYNTHASE"/>
    <property type="match status" value="1"/>
</dbReference>
<evidence type="ECO:0000256" key="1">
    <source>
        <dbReference type="ARBA" id="ARBA00001933"/>
    </source>
</evidence>
<keyword evidence="2" id="KW-0663">Pyridoxal phosphate</keyword>
<dbReference type="InterPro" id="IPR050214">
    <property type="entry name" value="Cys_Synth/Cystath_Beta-Synth"/>
</dbReference>
<keyword evidence="5" id="KW-1185">Reference proteome</keyword>
<dbReference type="Pfam" id="PF00291">
    <property type="entry name" value="PALP"/>
    <property type="match status" value="1"/>
</dbReference>
<proteinExistence type="predicted"/>
<evidence type="ECO:0000256" key="2">
    <source>
        <dbReference type="ARBA" id="ARBA00022898"/>
    </source>
</evidence>
<comment type="cofactor">
    <cofactor evidence="1">
        <name>pyridoxal 5'-phosphate</name>
        <dbReference type="ChEBI" id="CHEBI:597326"/>
    </cofactor>
</comment>
<dbReference type="EMBL" id="JBHRWK010000079">
    <property type="protein sequence ID" value="MFC3455063.1"/>
    <property type="molecule type" value="Genomic_DNA"/>
</dbReference>